<protein>
    <submittedName>
        <fullName evidence="3">Uncharacterized protein</fullName>
    </submittedName>
</protein>
<gene>
    <name evidence="3" type="ORF">GCM10010124_04090</name>
</gene>
<keyword evidence="2" id="KW-1133">Transmembrane helix</keyword>
<feature type="region of interest" description="Disordered" evidence="1">
    <location>
        <begin position="1"/>
        <end position="74"/>
    </location>
</feature>
<evidence type="ECO:0000313" key="4">
    <source>
        <dbReference type="Proteomes" id="UP000662200"/>
    </source>
</evidence>
<keyword evidence="2" id="KW-0812">Transmembrane</keyword>
<reference evidence="3" key="2">
    <citation type="submission" date="2020-09" db="EMBL/GenBank/DDBJ databases">
        <authorList>
            <person name="Sun Q."/>
            <person name="Ohkuma M."/>
        </authorList>
    </citation>
    <scope>NUCLEOTIDE SEQUENCE</scope>
    <source>
        <strain evidence="3">JCM 3091</strain>
    </source>
</reference>
<evidence type="ECO:0000313" key="3">
    <source>
        <dbReference type="EMBL" id="GGK14695.1"/>
    </source>
</evidence>
<sequence length="194" mass="20142">MTTPHSPSPGPFDAATDSAPIPAQWRGTPAPPPPAASPEAPHVPAQRAPAADPPQAPAPVPTYPPPGLPAADPAPAAKPRGPFFKIMLLIAVAAVALAGAVGWQVARHLTYEPSARAAIGECLDGGEPKHMRKVGCTEPGARWRVLGRIDQITERQFQASNVCAAFPTAEFTFWEAAARKDAKGYALCLGPATP</sequence>
<dbReference type="EMBL" id="BMQC01000001">
    <property type="protein sequence ID" value="GGK14695.1"/>
    <property type="molecule type" value="Genomic_DNA"/>
</dbReference>
<accession>A0A8J3BEY2</accession>
<feature type="compositionally biased region" description="Low complexity" evidence="1">
    <location>
        <begin position="37"/>
        <end position="50"/>
    </location>
</feature>
<feature type="transmembrane region" description="Helical" evidence="2">
    <location>
        <begin position="86"/>
        <end position="106"/>
    </location>
</feature>
<name>A0A8J3BEY2_9ACTN</name>
<dbReference type="Proteomes" id="UP000662200">
    <property type="component" value="Unassembled WGS sequence"/>
</dbReference>
<feature type="compositionally biased region" description="Pro residues" evidence="1">
    <location>
        <begin position="1"/>
        <end position="10"/>
    </location>
</feature>
<feature type="compositionally biased region" description="Pro residues" evidence="1">
    <location>
        <begin position="51"/>
        <end position="68"/>
    </location>
</feature>
<dbReference type="AlphaFoldDB" id="A0A8J3BEY2"/>
<proteinExistence type="predicted"/>
<reference evidence="3" key="1">
    <citation type="journal article" date="2014" name="Int. J. Syst. Evol. Microbiol.">
        <title>Complete genome sequence of Corynebacterium casei LMG S-19264T (=DSM 44701T), isolated from a smear-ripened cheese.</title>
        <authorList>
            <consortium name="US DOE Joint Genome Institute (JGI-PGF)"/>
            <person name="Walter F."/>
            <person name="Albersmeier A."/>
            <person name="Kalinowski J."/>
            <person name="Ruckert C."/>
        </authorList>
    </citation>
    <scope>NUCLEOTIDE SEQUENCE</scope>
    <source>
        <strain evidence="3">JCM 3091</strain>
    </source>
</reference>
<evidence type="ECO:0000256" key="2">
    <source>
        <dbReference type="SAM" id="Phobius"/>
    </source>
</evidence>
<keyword evidence="4" id="KW-1185">Reference proteome</keyword>
<organism evidence="3 4">
    <name type="scientific">Pilimelia terevasa</name>
    <dbReference type="NCBI Taxonomy" id="53372"/>
    <lineage>
        <taxon>Bacteria</taxon>
        <taxon>Bacillati</taxon>
        <taxon>Actinomycetota</taxon>
        <taxon>Actinomycetes</taxon>
        <taxon>Micromonosporales</taxon>
        <taxon>Micromonosporaceae</taxon>
        <taxon>Pilimelia</taxon>
    </lineage>
</organism>
<comment type="caution">
    <text evidence="3">The sequence shown here is derived from an EMBL/GenBank/DDBJ whole genome shotgun (WGS) entry which is preliminary data.</text>
</comment>
<keyword evidence="2" id="KW-0472">Membrane</keyword>
<dbReference type="RefSeq" id="WP_189112397.1">
    <property type="nucleotide sequence ID" value="NZ_BMQC01000001.1"/>
</dbReference>
<evidence type="ECO:0000256" key="1">
    <source>
        <dbReference type="SAM" id="MobiDB-lite"/>
    </source>
</evidence>